<evidence type="ECO:0000259" key="1">
    <source>
        <dbReference type="SMART" id="SM00997"/>
    </source>
</evidence>
<name>A0ABT4VH61_9HYPH</name>
<sequence length="355" mass="39079">MDIQKLQRFNSAYVGDFPFLKDLVSEWAQTRPLEGIRILHNIPLTRETMLKLEPLYLGGADVTVTHLDLPGLEPKPECVNLLEEAGATLELNHRRISGTFDIALDCCAQVPAMENVRIERGYVELTQSGTPVYSNLETDLPIYSLDLSKLKCLEGMFGTGEACVRALKQFVTPDLKDRKIVLFGYGKVGRGIARYLSAEGANLTVVDIRDDYLESAASAGFSALRSTRSPELLDAINGSYAVIFATGFSGLLQSLFSPSEINDDVLLVNMGADDEFGDDYPPERVVANKAPLNFLLDSPTTMFFIDPIFTAHNRCCENILSGGTQGFSALPAELDLPLVNAWSQRYGIDVSDIYF</sequence>
<dbReference type="InterPro" id="IPR036291">
    <property type="entry name" value="NAD(P)-bd_dom_sf"/>
</dbReference>
<dbReference type="SUPFAM" id="SSF52283">
    <property type="entry name" value="Formate/glycerate dehydrogenase catalytic domain-like"/>
    <property type="match status" value="1"/>
</dbReference>
<evidence type="ECO:0000313" key="3">
    <source>
        <dbReference type="Proteomes" id="UP001148313"/>
    </source>
</evidence>
<dbReference type="InterPro" id="IPR015878">
    <property type="entry name" value="Ado_hCys_hydrolase_NAD-bd"/>
</dbReference>
<protein>
    <submittedName>
        <fullName evidence="2">NAD-binding protein</fullName>
    </submittedName>
</protein>
<dbReference type="SMART" id="SM00997">
    <property type="entry name" value="AdoHcyase_NAD"/>
    <property type="match status" value="1"/>
</dbReference>
<dbReference type="Gene3D" id="3.40.50.1480">
    <property type="entry name" value="Adenosylhomocysteinase-like"/>
    <property type="match status" value="1"/>
</dbReference>
<dbReference type="SUPFAM" id="SSF51735">
    <property type="entry name" value="NAD(P)-binding Rossmann-fold domains"/>
    <property type="match status" value="1"/>
</dbReference>
<keyword evidence="3" id="KW-1185">Reference proteome</keyword>
<gene>
    <name evidence="2" type="ORF">OOZ53_01760</name>
</gene>
<dbReference type="Proteomes" id="UP001148313">
    <property type="component" value="Unassembled WGS sequence"/>
</dbReference>
<feature type="domain" description="S-adenosyl-L-homocysteine hydrolase NAD binding" evidence="1">
    <location>
        <begin position="155"/>
        <end position="319"/>
    </location>
</feature>
<dbReference type="EMBL" id="JAPJZH010000001">
    <property type="protein sequence ID" value="MDA4844051.1"/>
    <property type="molecule type" value="Genomic_DNA"/>
</dbReference>
<comment type="caution">
    <text evidence="2">The sequence shown here is derived from an EMBL/GenBank/DDBJ whole genome shotgun (WGS) entry which is preliminary data.</text>
</comment>
<dbReference type="Gene3D" id="3.40.50.720">
    <property type="entry name" value="NAD(P)-binding Rossmann-like Domain"/>
    <property type="match status" value="1"/>
</dbReference>
<dbReference type="Pfam" id="PF02254">
    <property type="entry name" value="TrkA_N"/>
    <property type="match status" value="1"/>
</dbReference>
<proteinExistence type="predicted"/>
<evidence type="ECO:0000313" key="2">
    <source>
        <dbReference type="EMBL" id="MDA4844051.1"/>
    </source>
</evidence>
<accession>A0ABT4VH61</accession>
<dbReference type="InterPro" id="IPR042172">
    <property type="entry name" value="Adenosylhomocyst_ase-like_sf"/>
</dbReference>
<reference evidence="2" key="1">
    <citation type="submission" date="2022-11" db="EMBL/GenBank/DDBJ databases">
        <title>Hoeflea poritis sp. nov., isolated from scleractinian coral Porites lutea.</title>
        <authorList>
            <person name="Zhang G."/>
            <person name="Wei Q."/>
            <person name="Cai L."/>
        </authorList>
    </citation>
    <scope>NUCLEOTIDE SEQUENCE</scope>
    <source>
        <strain evidence="2">E7-10</strain>
    </source>
</reference>
<dbReference type="InterPro" id="IPR003148">
    <property type="entry name" value="RCK_N"/>
</dbReference>
<dbReference type="RefSeq" id="WP_271087574.1">
    <property type="nucleotide sequence ID" value="NZ_JAPJZH010000001.1"/>
</dbReference>
<organism evidence="2 3">
    <name type="scientific">Hoeflea poritis</name>
    <dbReference type="NCBI Taxonomy" id="2993659"/>
    <lineage>
        <taxon>Bacteria</taxon>
        <taxon>Pseudomonadati</taxon>
        <taxon>Pseudomonadota</taxon>
        <taxon>Alphaproteobacteria</taxon>
        <taxon>Hyphomicrobiales</taxon>
        <taxon>Rhizobiaceae</taxon>
        <taxon>Hoeflea</taxon>
    </lineage>
</organism>